<evidence type="ECO:0000256" key="5">
    <source>
        <dbReference type="ARBA" id="ARBA00022889"/>
    </source>
</evidence>
<dbReference type="PANTHER" id="PTHR24028">
    <property type="entry name" value="CADHERIN-87A"/>
    <property type="match status" value="1"/>
</dbReference>
<evidence type="ECO:0000313" key="16">
    <source>
        <dbReference type="Proteomes" id="UP000663852"/>
    </source>
</evidence>
<feature type="domain" description="Cadherin" evidence="12">
    <location>
        <begin position="243"/>
        <end position="352"/>
    </location>
</feature>
<feature type="domain" description="Cadherin" evidence="12">
    <location>
        <begin position="134"/>
        <end position="239"/>
    </location>
</feature>
<dbReference type="EMBL" id="CAJNOR010007060">
    <property type="protein sequence ID" value="CAF1609782.1"/>
    <property type="molecule type" value="Genomic_DNA"/>
</dbReference>
<evidence type="ECO:0000313" key="13">
    <source>
        <dbReference type="EMBL" id="CAF1084134.1"/>
    </source>
</evidence>
<evidence type="ECO:0000256" key="1">
    <source>
        <dbReference type="ARBA" id="ARBA00004167"/>
    </source>
</evidence>
<dbReference type="CDD" id="cd11304">
    <property type="entry name" value="Cadherin_repeat"/>
    <property type="match status" value="6"/>
</dbReference>
<dbReference type="SMART" id="SM00112">
    <property type="entry name" value="CA"/>
    <property type="match status" value="5"/>
</dbReference>
<evidence type="ECO:0000256" key="7">
    <source>
        <dbReference type="ARBA" id="ARBA00023136"/>
    </source>
</evidence>
<proteinExistence type="predicted"/>
<dbReference type="InterPro" id="IPR050174">
    <property type="entry name" value="Protocadherin/Cadherin-CA"/>
</dbReference>
<organism evidence="13 16">
    <name type="scientific">Adineta ricciae</name>
    <name type="common">Rotifer</name>
    <dbReference type="NCBI Taxonomy" id="249248"/>
    <lineage>
        <taxon>Eukaryota</taxon>
        <taxon>Metazoa</taxon>
        <taxon>Spiralia</taxon>
        <taxon>Gnathifera</taxon>
        <taxon>Rotifera</taxon>
        <taxon>Eurotatoria</taxon>
        <taxon>Bdelloidea</taxon>
        <taxon>Adinetida</taxon>
        <taxon>Adinetidae</taxon>
        <taxon>Adineta</taxon>
    </lineage>
</organism>
<dbReference type="Proteomes" id="UP000663852">
    <property type="component" value="Unassembled WGS sequence"/>
</dbReference>
<dbReference type="InterPro" id="IPR020894">
    <property type="entry name" value="Cadherin_CS"/>
</dbReference>
<feature type="signal peptide" evidence="11">
    <location>
        <begin position="1"/>
        <end position="22"/>
    </location>
</feature>
<sequence length="913" mass="104665">MSCSWLWLIVYQFLIFITHSQSSYIRLPSVNCSELSPIGTPITQLLSILPSSNWGFTFLTRTSVISYFLLDDLKGTITVKRPLDREDLCRLNLCSCSSDCLLKLEINALSDVYTHIIYLPILILDENDNFCYFSNDIYYLNISESVRLNSRIILPIAHDPDQTPNNVQSYSIQSNNYSEFRLDNQIRPSIIIVQPLDRESQEKYFFHFCAYEGPDNEKRSCCTKILLTVTDINDNSPKFQANQQSPVILKISELTSVGTEIIQMKAFDPDEGLNGQIRYTFSKWTRNDATINKIFHLNSENGSITLVHNLDYEERNNYELQIQAKDLGPNAVPTYATVIVEVIDENDWSPEMFTFSPADVQLINNSIIYILENVSLGTPILYLTVSDRDAGENGRVTVEIVDETSILQLEKVTDNTYALKTTRELDREEKSLYSFTLFASDHGQPKQTSENQFELHLIDVNDCSPHFVNSSNFTFDLNENNQDNFLLQTIQVDDPDEHDQITLQLQFDPLHDYKHLFKLNERNQLIVLQSLDYEKQSVYQFAIQAEDKVGHQTSVPVFIHVHDVNDNPVKFPANLTRFQIEENQANHTFIGQIQAEDEDKNDQIVYSIHPDDLPSIKHSIQLKTTGFLFTKRSFDREMLPQLHFRIVANDSVHTDVLAVRIDILDQNDNKPQLQTQSPYCYIYNLTNSNQTIEIQLEGYDPDDGRNGENVFSLKNPSSSDVRILPNGLLILDGIFQEYRFDLDLTDQGQPRNLTTIYKDFLVFIVYEEAECRNYSLKSSVEIHPQTYIYLISIILISLASFLVIIFIICCCFYYRQRRERTESLNTKPTTHLTPSFSSSLNDEAENDTLLLSSPSPQFTAMTTVSTSSTTTTNDSTRLTTFTDRLSANKSSSLSSSSSSTYVKMSRSFEDEIL</sequence>
<dbReference type="PROSITE" id="PS50268">
    <property type="entry name" value="CADHERIN_2"/>
    <property type="match status" value="6"/>
</dbReference>
<feature type="domain" description="Cadherin" evidence="12">
    <location>
        <begin position="56"/>
        <end position="133"/>
    </location>
</feature>
<feature type="domain" description="Cadherin" evidence="12">
    <location>
        <begin position="370"/>
        <end position="467"/>
    </location>
</feature>
<dbReference type="SUPFAM" id="SSF49313">
    <property type="entry name" value="Cadherin-like"/>
    <property type="match status" value="7"/>
</dbReference>
<comment type="caution">
    <text evidence="13">The sequence shown here is derived from an EMBL/GenBank/DDBJ whole genome shotgun (WGS) entry which is preliminary data.</text>
</comment>
<accession>A0A814MXJ8</accession>
<reference evidence="13" key="1">
    <citation type="submission" date="2021-02" db="EMBL/GenBank/DDBJ databases">
        <authorList>
            <person name="Nowell W R."/>
        </authorList>
    </citation>
    <scope>NUCLEOTIDE SEQUENCE</scope>
</reference>
<keyword evidence="6 10" id="KW-1133">Transmembrane helix</keyword>
<dbReference type="FunFam" id="2.60.40.60:FF:000092">
    <property type="entry name" value="Protocadherin 8"/>
    <property type="match status" value="1"/>
</dbReference>
<dbReference type="Proteomes" id="UP000663828">
    <property type="component" value="Unassembled WGS sequence"/>
</dbReference>
<evidence type="ECO:0000256" key="10">
    <source>
        <dbReference type="SAM" id="Phobius"/>
    </source>
</evidence>
<feature type="domain" description="Cadherin" evidence="12">
    <location>
        <begin position="469"/>
        <end position="574"/>
    </location>
</feature>
<evidence type="ECO:0000256" key="9">
    <source>
        <dbReference type="PROSITE-ProRule" id="PRU00043"/>
    </source>
</evidence>
<dbReference type="PANTHER" id="PTHR24028:SF146">
    <property type="entry name" value="CADHERIN 96CB, ISOFORM D-RELATED"/>
    <property type="match status" value="1"/>
</dbReference>
<keyword evidence="4 9" id="KW-0106">Calcium</keyword>
<evidence type="ECO:0000256" key="2">
    <source>
        <dbReference type="ARBA" id="ARBA00022692"/>
    </source>
</evidence>
<dbReference type="InterPro" id="IPR015919">
    <property type="entry name" value="Cadherin-like_sf"/>
</dbReference>
<dbReference type="EMBL" id="CAJNOJ010000091">
    <property type="protein sequence ID" value="CAF1084134.1"/>
    <property type="molecule type" value="Genomic_DNA"/>
</dbReference>
<keyword evidence="11" id="KW-0732">Signal</keyword>
<dbReference type="GO" id="GO:0005886">
    <property type="term" value="C:plasma membrane"/>
    <property type="evidence" value="ECO:0007669"/>
    <property type="project" value="InterPro"/>
</dbReference>
<evidence type="ECO:0000313" key="14">
    <source>
        <dbReference type="EMBL" id="CAF1609782.1"/>
    </source>
</evidence>
<evidence type="ECO:0000256" key="3">
    <source>
        <dbReference type="ARBA" id="ARBA00022737"/>
    </source>
</evidence>
<evidence type="ECO:0000256" key="6">
    <source>
        <dbReference type="ARBA" id="ARBA00022989"/>
    </source>
</evidence>
<keyword evidence="2 10" id="KW-0812">Transmembrane</keyword>
<keyword evidence="5" id="KW-0130">Cell adhesion</keyword>
<dbReference type="GO" id="GO:0007156">
    <property type="term" value="P:homophilic cell adhesion via plasma membrane adhesion molecules"/>
    <property type="evidence" value="ECO:0007669"/>
    <property type="project" value="InterPro"/>
</dbReference>
<dbReference type="PROSITE" id="PS00232">
    <property type="entry name" value="CADHERIN_1"/>
    <property type="match status" value="1"/>
</dbReference>
<feature type="chain" id="PRO_5036225333" description="Cadherin domain-containing protein" evidence="11">
    <location>
        <begin position="23"/>
        <end position="913"/>
    </location>
</feature>
<evidence type="ECO:0000256" key="8">
    <source>
        <dbReference type="ARBA" id="ARBA00023180"/>
    </source>
</evidence>
<dbReference type="InterPro" id="IPR002126">
    <property type="entry name" value="Cadherin-like_dom"/>
</dbReference>
<dbReference type="PRINTS" id="PR00205">
    <property type="entry name" value="CADHERIN"/>
</dbReference>
<dbReference type="FunFam" id="2.60.40.60:FF:000002">
    <property type="entry name" value="Protocadherin alpha 2"/>
    <property type="match status" value="1"/>
</dbReference>
<evidence type="ECO:0000256" key="11">
    <source>
        <dbReference type="SAM" id="SignalP"/>
    </source>
</evidence>
<feature type="transmembrane region" description="Helical" evidence="10">
    <location>
        <begin position="787"/>
        <end position="814"/>
    </location>
</feature>
<protein>
    <recommendedName>
        <fullName evidence="12">Cadherin domain-containing protein</fullName>
    </recommendedName>
</protein>
<keyword evidence="8" id="KW-0325">Glycoprotein</keyword>
<keyword evidence="7 10" id="KW-0472">Membrane</keyword>
<name>A0A814MXJ8_ADIRI</name>
<evidence type="ECO:0000256" key="4">
    <source>
        <dbReference type="ARBA" id="ARBA00022837"/>
    </source>
</evidence>
<keyword evidence="3" id="KW-0677">Repeat</keyword>
<evidence type="ECO:0000259" key="12">
    <source>
        <dbReference type="PROSITE" id="PS50268"/>
    </source>
</evidence>
<comment type="subcellular location">
    <subcellularLocation>
        <location evidence="1">Membrane</location>
        <topology evidence="1">Single-pass membrane protein</topology>
    </subcellularLocation>
</comment>
<dbReference type="Pfam" id="PF00028">
    <property type="entry name" value="Cadherin"/>
    <property type="match status" value="5"/>
</dbReference>
<dbReference type="GO" id="GO:0005509">
    <property type="term" value="F:calcium ion binding"/>
    <property type="evidence" value="ECO:0007669"/>
    <property type="project" value="UniProtKB-UniRule"/>
</dbReference>
<dbReference type="OrthoDB" id="6252479at2759"/>
<gene>
    <name evidence="13" type="ORF">EDS130_LOCUS19129</name>
    <name evidence="14" type="ORF">XAT740_LOCUS48760</name>
</gene>
<feature type="domain" description="Cadherin" evidence="12">
    <location>
        <begin position="572"/>
        <end position="673"/>
    </location>
</feature>
<keyword evidence="15" id="KW-1185">Reference proteome</keyword>
<dbReference type="AlphaFoldDB" id="A0A814MXJ8"/>
<dbReference type="Gene3D" id="2.60.40.60">
    <property type="entry name" value="Cadherins"/>
    <property type="match status" value="7"/>
</dbReference>
<evidence type="ECO:0000313" key="15">
    <source>
        <dbReference type="Proteomes" id="UP000663828"/>
    </source>
</evidence>